<sequence>MLLIGFGIRAPRDETHNRGIVVLGNPGQVVRVVNQTTMYAWNIARPLVIEHAAIDGPFALATVAFWLLNGPPTELRGYGPAADGNRA</sequence>
<gene>
    <name evidence="1" type="ORF">NFX46_19375</name>
</gene>
<evidence type="ECO:0000313" key="1">
    <source>
        <dbReference type="EMBL" id="USQ85730.1"/>
    </source>
</evidence>
<name>A0ABY4ZB39_9ACTN</name>
<organism evidence="1 2">
    <name type="scientific">Streptomyces phaeoluteigriseus</name>
    <dbReference type="NCBI Taxonomy" id="114686"/>
    <lineage>
        <taxon>Bacteria</taxon>
        <taxon>Bacillati</taxon>
        <taxon>Actinomycetota</taxon>
        <taxon>Actinomycetes</taxon>
        <taxon>Kitasatosporales</taxon>
        <taxon>Streptomycetaceae</taxon>
        <taxon>Streptomyces</taxon>
        <taxon>Streptomyces aurantiacus group</taxon>
    </lineage>
</organism>
<dbReference type="EMBL" id="CP099468">
    <property type="protein sequence ID" value="USQ85730.1"/>
    <property type="molecule type" value="Genomic_DNA"/>
</dbReference>
<dbReference type="RefSeq" id="WP_252550964.1">
    <property type="nucleotide sequence ID" value="NZ_CP099468.1"/>
</dbReference>
<reference evidence="1" key="1">
    <citation type="submission" date="2022-06" db="EMBL/GenBank/DDBJ databases">
        <title>Complete genome sequence of soil microorganisms Streptomyces sp. Qhu-M197 isolated from Alpine meadows habitats on the Tibetan Plateau.</title>
        <authorList>
            <person name="Zhang B."/>
            <person name="Xiang X."/>
            <person name="Fan J."/>
        </authorList>
    </citation>
    <scope>NUCLEOTIDE SEQUENCE</scope>
    <source>
        <strain evidence="1">Qhu-M197</strain>
    </source>
</reference>
<dbReference type="Proteomes" id="UP001056374">
    <property type="component" value="Chromosome"/>
</dbReference>
<keyword evidence="2" id="KW-1185">Reference proteome</keyword>
<proteinExistence type="predicted"/>
<protein>
    <submittedName>
        <fullName evidence="1">Uncharacterized protein</fullName>
    </submittedName>
</protein>
<accession>A0ABY4ZB39</accession>
<evidence type="ECO:0000313" key="2">
    <source>
        <dbReference type="Proteomes" id="UP001056374"/>
    </source>
</evidence>